<dbReference type="InterPro" id="IPR010930">
    <property type="entry name" value="Flg_bb/hook_C_dom"/>
</dbReference>
<evidence type="ECO:0000256" key="1">
    <source>
        <dbReference type="ARBA" id="ARBA00009677"/>
    </source>
</evidence>
<organism evidence="3">
    <name type="scientific">marine metagenome</name>
    <dbReference type="NCBI Taxonomy" id="408172"/>
    <lineage>
        <taxon>unclassified sequences</taxon>
        <taxon>metagenomes</taxon>
        <taxon>ecological metagenomes</taxon>
    </lineage>
</organism>
<name>A0A383EP95_9ZZZZ</name>
<accession>A0A383EP95</accession>
<evidence type="ECO:0000313" key="3">
    <source>
        <dbReference type="EMBL" id="SVE58601.1"/>
    </source>
</evidence>
<proteinExistence type="inferred from homology"/>
<feature type="domain" description="Flagellar basal-body/hook protein C-terminal" evidence="2">
    <location>
        <begin position="65"/>
        <end position="109"/>
    </location>
</feature>
<dbReference type="InterPro" id="IPR037925">
    <property type="entry name" value="FlgE/F/G-like"/>
</dbReference>
<dbReference type="GO" id="GO:0009288">
    <property type="term" value="C:bacterial-type flagellum"/>
    <property type="evidence" value="ECO:0007669"/>
    <property type="project" value="TreeGrafter"/>
</dbReference>
<feature type="non-terminal residue" evidence="3">
    <location>
        <position position="1"/>
    </location>
</feature>
<dbReference type="Pfam" id="PF06429">
    <property type="entry name" value="Flg_bbr_C"/>
    <property type="match status" value="1"/>
</dbReference>
<sequence>VLGQNGIPGEIRITEKGEVMVDGDIINKLLITNFEEKHELEKIGNNLFKPNEGVTGEPIETTKIVQGFLETSNINPVSEMVNLIDMHRQFEATQKVMRTLDEISNDAINDVGDV</sequence>
<dbReference type="GO" id="GO:0071978">
    <property type="term" value="P:bacterial-type flagellum-dependent swarming motility"/>
    <property type="evidence" value="ECO:0007669"/>
    <property type="project" value="TreeGrafter"/>
</dbReference>
<comment type="similarity">
    <text evidence="1">Belongs to the flagella basal body rod proteins family.</text>
</comment>
<dbReference type="PANTHER" id="PTHR30435:SF19">
    <property type="entry name" value="FLAGELLAR BASAL-BODY ROD PROTEIN FLGG"/>
    <property type="match status" value="1"/>
</dbReference>
<protein>
    <recommendedName>
        <fullName evidence="2">Flagellar basal-body/hook protein C-terminal domain-containing protein</fullName>
    </recommendedName>
</protein>
<gene>
    <name evidence="3" type="ORF">METZ01_LOCUS511455</name>
</gene>
<dbReference type="AlphaFoldDB" id="A0A383EP95"/>
<dbReference type="EMBL" id="UINC01227634">
    <property type="protein sequence ID" value="SVE58601.1"/>
    <property type="molecule type" value="Genomic_DNA"/>
</dbReference>
<dbReference type="PANTHER" id="PTHR30435">
    <property type="entry name" value="FLAGELLAR PROTEIN"/>
    <property type="match status" value="1"/>
</dbReference>
<evidence type="ECO:0000259" key="2">
    <source>
        <dbReference type="Pfam" id="PF06429"/>
    </source>
</evidence>
<reference evidence="3" key="1">
    <citation type="submission" date="2018-05" db="EMBL/GenBank/DDBJ databases">
        <authorList>
            <person name="Lanie J.A."/>
            <person name="Ng W.-L."/>
            <person name="Kazmierczak K.M."/>
            <person name="Andrzejewski T.M."/>
            <person name="Davidsen T.M."/>
            <person name="Wayne K.J."/>
            <person name="Tettelin H."/>
            <person name="Glass J.I."/>
            <person name="Rusch D."/>
            <person name="Podicherti R."/>
            <person name="Tsui H.-C.T."/>
            <person name="Winkler M.E."/>
        </authorList>
    </citation>
    <scope>NUCLEOTIDE SEQUENCE</scope>
</reference>
<dbReference type="SUPFAM" id="SSF117143">
    <property type="entry name" value="Flagellar hook protein flgE"/>
    <property type="match status" value="1"/>
</dbReference>